<reference evidence="2 3" key="1">
    <citation type="submission" date="2018-07" db="EMBL/GenBank/DDBJ databases">
        <title>Dyadobacter roseus sp. nov., isolated from rose rhizosphere soil.</title>
        <authorList>
            <person name="Chen L."/>
        </authorList>
    </citation>
    <scope>NUCLEOTIDE SEQUENCE [LARGE SCALE GENOMIC DNA]</scope>
    <source>
        <strain evidence="2 3">RS19</strain>
    </source>
</reference>
<dbReference type="RefSeq" id="WP_115832642.1">
    <property type="nucleotide sequence ID" value="NZ_QNUL01000018.1"/>
</dbReference>
<comment type="caution">
    <text evidence="2">The sequence shown here is derived from an EMBL/GenBank/DDBJ whole genome shotgun (WGS) entry which is preliminary data.</text>
</comment>
<evidence type="ECO:0000256" key="1">
    <source>
        <dbReference type="SAM" id="SignalP"/>
    </source>
</evidence>
<organism evidence="2 3">
    <name type="scientific">Dyadobacter luteus</name>
    <dbReference type="NCBI Taxonomy" id="2259619"/>
    <lineage>
        <taxon>Bacteria</taxon>
        <taxon>Pseudomonadati</taxon>
        <taxon>Bacteroidota</taxon>
        <taxon>Cytophagia</taxon>
        <taxon>Cytophagales</taxon>
        <taxon>Spirosomataceae</taxon>
        <taxon>Dyadobacter</taxon>
    </lineage>
</organism>
<feature type="signal peptide" evidence="1">
    <location>
        <begin position="1"/>
        <end position="23"/>
    </location>
</feature>
<dbReference type="Gene3D" id="2.60.40.3080">
    <property type="match status" value="1"/>
</dbReference>
<dbReference type="EMBL" id="QNUL01000018">
    <property type="protein sequence ID" value="REA58890.1"/>
    <property type="molecule type" value="Genomic_DNA"/>
</dbReference>
<accession>A0A3D8Y8C5</accession>
<evidence type="ECO:0008006" key="4">
    <source>
        <dbReference type="Google" id="ProtNLM"/>
    </source>
</evidence>
<name>A0A3D8Y8C5_9BACT</name>
<feature type="chain" id="PRO_5017627230" description="Secretion system C-terminal sorting domain-containing protein" evidence="1">
    <location>
        <begin position="24"/>
        <end position="126"/>
    </location>
</feature>
<dbReference type="Proteomes" id="UP000256373">
    <property type="component" value="Unassembled WGS sequence"/>
</dbReference>
<dbReference type="AlphaFoldDB" id="A0A3D8Y8C5"/>
<sequence>MKTTFKTFAVALALIATAFTANAEDKETKKATGFATGIYATKGGKINVLVEKANVDANTTLLLKNEKGDVVYQETVGKKNLKFGRTLNVDELKSGTYQIEVTSQGETTSKSFEVSSQETERTLSVK</sequence>
<protein>
    <recommendedName>
        <fullName evidence="4">Secretion system C-terminal sorting domain-containing protein</fullName>
    </recommendedName>
</protein>
<gene>
    <name evidence="2" type="ORF">DSL64_19675</name>
</gene>
<keyword evidence="3" id="KW-1185">Reference proteome</keyword>
<keyword evidence="1" id="KW-0732">Signal</keyword>
<dbReference type="OrthoDB" id="961604at2"/>
<evidence type="ECO:0000313" key="2">
    <source>
        <dbReference type="EMBL" id="REA58890.1"/>
    </source>
</evidence>
<proteinExistence type="predicted"/>
<evidence type="ECO:0000313" key="3">
    <source>
        <dbReference type="Proteomes" id="UP000256373"/>
    </source>
</evidence>